<keyword evidence="2" id="KW-1185">Reference proteome</keyword>
<reference evidence="2" key="1">
    <citation type="submission" date="2016-11" db="EMBL/GenBank/DDBJ databases">
        <authorList>
            <person name="Varghese N."/>
            <person name="Submissions S."/>
        </authorList>
    </citation>
    <scope>NUCLEOTIDE SEQUENCE [LARGE SCALE GENOMIC DNA]</scope>
    <source>
        <strain evidence="2">DSM 15449</strain>
    </source>
</reference>
<dbReference type="EMBL" id="FQXJ01000011">
    <property type="protein sequence ID" value="SHI22266.1"/>
    <property type="molecule type" value="Genomic_DNA"/>
</dbReference>
<gene>
    <name evidence="1" type="ORF">SAMN02746098_03201</name>
</gene>
<name>A0A1M5ZDJ3_9FIRM</name>
<dbReference type="Proteomes" id="UP000183954">
    <property type="component" value="Unassembled WGS sequence"/>
</dbReference>
<dbReference type="InterPro" id="IPR036410">
    <property type="entry name" value="HSP_DnaJ_Cys-rich_dom_sf"/>
</dbReference>
<dbReference type="OrthoDB" id="3696217at2"/>
<protein>
    <submittedName>
        <fullName evidence="1">Uncharacterized protein</fullName>
    </submittedName>
</protein>
<dbReference type="Gene3D" id="6.20.20.10">
    <property type="match status" value="1"/>
</dbReference>
<evidence type="ECO:0000313" key="2">
    <source>
        <dbReference type="Proteomes" id="UP000183954"/>
    </source>
</evidence>
<dbReference type="RefSeq" id="WP_073030709.1">
    <property type="nucleotide sequence ID" value="NZ_FQXJ01000011.1"/>
</dbReference>
<proteinExistence type="predicted"/>
<evidence type="ECO:0000313" key="1">
    <source>
        <dbReference type="EMBL" id="SHI22266.1"/>
    </source>
</evidence>
<dbReference type="AlphaFoldDB" id="A0A1M5ZDJ3"/>
<accession>A0A1M5ZDJ3</accession>
<organism evidence="1 2">
    <name type="scientific">Desulfosporosinus lacus DSM 15449</name>
    <dbReference type="NCBI Taxonomy" id="1121420"/>
    <lineage>
        <taxon>Bacteria</taxon>
        <taxon>Bacillati</taxon>
        <taxon>Bacillota</taxon>
        <taxon>Clostridia</taxon>
        <taxon>Eubacteriales</taxon>
        <taxon>Desulfitobacteriaceae</taxon>
        <taxon>Desulfosporosinus</taxon>
    </lineage>
</organism>
<dbReference type="SUPFAM" id="SSF57938">
    <property type="entry name" value="DnaJ/Hsp40 cysteine-rich domain"/>
    <property type="match status" value="1"/>
</dbReference>
<sequence length="79" mass="9109">MIDRDILNKKCPKCSGLGRTVNPAWYPLWNMCNDLEVSFQILKSNEELAEPIFYICKECNGTGKLLPKEVKELLEYILS</sequence>